<name>A0A1Y1IND8_KLENI</name>
<evidence type="ECO:0000259" key="3">
    <source>
        <dbReference type="Pfam" id="PF08706"/>
    </source>
</evidence>
<keyword evidence="1" id="KW-0378">Hydrolase</keyword>
<dbReference type="PANTHER" id="PTHR35372">
    <property type="entry name" value="ATP BINDING PROTEIN-RELATED"/>
    <property type="match status" value="1"/>
</dbReference>
<dbReference type="PANTHER" id="PTHR35372:SF2">
    <property type="entry name" value="SF3 HELICASE DOMAIN-CONTAINING PROTEIN"/>
    <property type="match status" value="1"/>
</dbReference>
<dbReference type="Proteomes" id="UP000054558">
    <property type="component" value="Unassembled WGS sequence"/>
</dbReference>
<dbReference type="EMBL" id="DF237955">
    <property type="protein sequence ID" value="GAQ92400.1"/>
    <property type="molecule type" value="Genomic_DNA"/>
</dbReference>
<accession>A0A1Y1IND8</accession>
<reference evidence="4 5" key="1">
    <citation type="journal article" date="2014" name="Nat. Commun.">
        <title>Klebsormidium flaccidum genome reveals primary factors for plant terrestrial adaptation.</title>
        <authorList>
            <person name="Hori K."/>
            <person name="Maruyama F."/>
            <person name="Fujisawa T."/>
            <person name="Togashi T."/>
            <person name="Yamamoto N."/>
            <person name="Seo M."/>
            <person name="Sato S."/>
            <person name="Yamada T."/>
            <person name="Mori H."/>
            <person name="Tajima N."/>
            <person name="Moriyama T."/>
            <person name="Ikeuchi M."/>
            <person name="Watanabe M."/>
            <person name="Wada H."/>
            <person name="Kobayashi K."/>
            <person name="Saito M."/>
            <person name="Masuda T."/>
            <person name="Sasaki-Sekimoto Y."/>
            <person name="Mashiguchi K."/>
            <person name="Awai K."/>
            <person name="Shimojima M."/>
            <person name="Masuda S."/>
            <person name="Iwai M."/>
            <person name="Nobusawa T."/>
            <person name="Narise T."/>
            <person name="Kondo S."/>
            <person name="Saito H."/>
            <person name="Sato R."/>
            <person name="Murakawa M."/>
            <person name="Ihara Y."/>
            <person name="Oshima-Yamada Y."/>
            <person name="Ohtaka K."/>
            <person name="Satoh M."/>
            <person name="Sonobe K."/>
            <person name="Ishii M."/>
            <person name="Ohtani R."/>
            <person name="Kanamori-Sato M."/>
            <person name="Honoki R."/>
            <person name="Miyazaki D."/>
            <person name="Mochizuki H."/>
            <person name="Umetsu J."/>
            <person name="Higashi K."/>
            <person name="Shibata D."/>
            <person name="Kamiya Y."/>
            <person name="Sato N."/>
            <person name="Nakamura Y."/>
            <person name="Tabata S."/>
            <person name="Ida S."/>
            <person name="Kurokawa K."/>
            <person name="Ohta H."/>
        </authorList>
    </citation>
    <scope>NUCLEOTIDE SEQUENCE [LARGE SCALE GENOMIC DNA]</scope>
    <source>
        <strain evidence="4 5">NIES-2285</strain>
    </source>
</reference>
<dbReference type="InterPro" id="IPR051620">
    <property type="entry name" value="ORF904-like_C"/>
</dbReference>
<feature type="region of interest" description="Disordered" evidence="2">
    <location>
        <begin position="93"/>
        <end position="182"/>
    </location>
</feature>
<feature type="region of interest" description="Disordered" evidence="2">
    <location>
        <begin position="288"/>
        <end position="346"/>
    </location>
</feature>
<feature type="region of interest" description="Disordered" evidence="2">
    <location>
        <begin position="385"/>
        <end position="429"/>
    </location>
</feature>
<dbReference type="GO" id="GO:0016787">
    <property type="term" value="F:hydrolase activity"/>
    <property type="evidence" value="ECO:0007669"/>
    <property type="project" value="UniProtKB-KW"/>
</dbReference>
<organism evidence="4 5">
    <name type="scientific">Klebsormidium nitens</name>
    <name type="common">Green alga</name>
    <name type="synonym">Ulothrix nitens</name>
    <dbReference type="NCBI Taxonomy" id="105231"/>
    <lineage>
        <taxon>Eukaryota</taxon>
        <taxon>Viridiplantae</taxon>
        <taxon>Streptophyta</taxon>
        <taxon>Klebsormidiophyceae</taxon>
        <taxon>Klebsormidiales</taxon>
        <taxon>Klebsormidiaceae</taxon>
        <taxon>Klebsormidium</taxon>
    </lineage>
</organism>
<sequence>MASSGVVREANPVSTMCWLQHKMGGKLQHACQTCWHPQETAEHGTLQLLWPLVAQTGIGKSWRCAAALGSLFKSGGAHWYLLACNYRLTMAPSEPSSPDYSSSRAPKEEEGSTKRPASRKRERDITKELPVQSTVSSSKQRLEGMQARDGPEDGQHASTDQSQGSALAVQMPSEEGGSGRKTWRRLVKLSELASGDALDPTAGSMAELAPHDGIERQTIWMTTLESHPTGPRAACDGPSRARWRKEIVDRRRRRNANGQKRTLSQRTRLLGRLVERLLKLIAKVPGGCSPEVGGRLPPSSAHTADEKDEVEIGGDGGAPLCAGPKSDGVADASGGSPRASAHTADPVNEHPVVGHILLRVAVRALADRTDSMDTCFSYQPPLVTPTLSRAAEGGGSPSAKMRSEDRADGMESDGAGDAESNAETSCDSGPVTIGAAAHRSCKLGSPEVSRATREPDLANVELQTEVVRELEKLLSTWGDSTSVFCGAKPSSTGIGVIYEFRNAPGGRVTCPYFAATCEGVHGSDAFGLLRQGVEVTYVCYAESCEATAQSGNISLGVLPLPIAAAFGDSQPLNSERNHLYSDRQLLPLPFLRENLNIRKGDVGGAVILERLYVRTGLKFAFTSSGSYYWTGRSWAKDESGGRILRVLREELSKIEAEYIREAKEGGGGGVSIAVADGSRGDEDGGWGAIKSKPAGGGKKRKTEREERLINVNFNAKMSNIIGTCKDYFYQPGFQSLLDVQKDFLAVANGVIDLADRRAASASPSGEGWICARVQKNADQLRDFGRKFVFMEALAKSTGVRSKTVRSS</sequence>
<keyword evidence="5" id="KW-1185">Reference proteome</keyword>
<dbReference type="AlphaFoldDB" id="A0A1Y1IND8"/>
<evidence type="ECO:0000256" key="2">
    <source>
        <dbReference type="SAM" id="MobiDB-lite"/>
    </source>
</evidence>
<dbReference type="InterPro" id="IPR014818">
    <property type="entry name" value="Phage/plasmid_primase_P4_C"/>
</dbReference>
<feature type="compositionally biased region" description="Basic and acidic residues" evidence="2">
    <location>
        <begin position="105"/>
        <end position="127"/>
    </location>
</feature>
<dbReference type="Pfam" id="PF08706">
    <property type="entry name" value="D5_N"/>
    <property type="match status" value="1"/>
</dbReference>
<evidence type="ECO:0000313" key="4">
    <source>
        <dbReference type="EMBL" id="GAQ92400.1"/>
    </source>
</evidence>
<evidence type="ECO:0000256" key="1">
    <source>
        <dbReference type="ARBA" id="ARBA00022801"/>
    </source>
</evidence>
<proteinExistence type="predicted"/>
<gene>
    <name evidence="4" type="ORF">KFL_010060035</name>
</gene>
<feature type="compositionally biased region" description="Polar residues" evidence="2">
    <location>
        <begin position="156"/>
        <end position="165"/>
    </location>
</feature>
<feature type="compositionally biased region" description="Low complexity" evidence="2">
    <location>
        <begin position="93"/>
        <end position="104"/>
    </location>
</feature>
<protein>
    <recommendedName>
        <fullName evidence="3">Bacteriophage/plasmid primase P4 C-terminal domain-containing protein</fullName>
    </recommendedName>
</protein>
<feature type="domain" description="Bacteriophage/plasmid primase P4 C-terminal" evidence="3">
    <location>
        <begin position="624"/>
        <end position="760"/>
    </location>
</feature>
<evidence type="ECO:0000313" key="5">
    <source>
        <dbReference type="Proteomes" id="UP000054558"/>
    </source>
</evidence>